<protein>
    <submittedName>
        <fullName evidence="2">Uncharacterized protein</fullName>
    </submittedName>
</protein>
<sequence>MKRKFGRTATRRLQVESLEHRRLLAVAAFETELYSDNGGVPGQLLADNTVVAGETFFLRVTAEEFDPFLYGLRTASLDIDWDAALLDVVEADWDLDSVITADLPLFHSGTLDNAAGRIDELSGTAMLSGGAGRSIGNMHSETFAMIRMQAGDEPGTASIALSKSETKTITVPSMILQDEQLRFEAATVTIVAASPPAVSEVIPPVDSPAAPPLTDSAELSAPADIVEVVEPPEVPVISEPDPEPLPPSPVVSEPEPMEDAPVTLDFDANQDGVFDFADFGLLNIQVVTAQQGPVEPVEPLAAESAELSPVDTAGELIEEMPAAESTDEYRHVCIAVRPGDVVAAETWVDALAQAWLADAEARRHRRGIL</sequence>
<dbReference type="AlphaFoldDB" id="A0A5B9QTA0"/>
<evidence type="ECO:0000313" key="3">
    <source>
        <dbReference type="Proteomes" id="UP000325286"/>
    </source>
</evidence>
<keyword evidence="3" id="KW-1185">Reference proteome</keyword>
<dbReference type="KEGG" id="rul:UC8_42780"/>
<evidence type="ECO:0000256" key="1">
    <source>
        <dbReference type="SAM" id="MobiDB-lite"/>
    </source>
</evidence>
<feature type="region of interest" description="Disordered" evidence="1">
    <location>
        <begin position="235"/>
        <end position="257"/>
    </location>
</feature>
<evidence type="ECO:0000313" key="2">
    <source>
        <dbReference type="EMBL" id="QEG42244.1"/>
    </source>
</evidence>
<reference evidence="2 3" key="1">
    <citation type="submission" date="2019-08" db="EMBL/GenBank/DDBJ databases">
        <title>Deep-cultivation of Planctomycetes and their phenomic and genomic characterization uncovers novel biology.</title>
        <authorList>
            <person name="Wiegand S."/>
            <person name="Jogler M."/>
            <person name="Boedeker C."/>
            <person name="Pinto D."/>
            <person name="Vollmers J."/>
            <person name="Rivas-Marin E."/>
            <person name="Kohn T."/>
            <person name="Peeters S.H."/>
            <person name="Heuer A."/>
            <person name="Rast P."/>
            <person name="Oberbeckmann S."/>
            <person name="Bunk B."/>
            <person name="Jeske O."/>
            <person name="Meyerdierks A."/>
            <person name="Storesund J.E."/>
            <person name="Kallscheuer N."/>
            <person name="Luecker S."/>
            <person name="Lage O.M."/>
            <person name="Pohl T."/>
            <person name="Merkel B.J."/>
            <person name="Hornburger P."/>
            <person name="Mueller R.-W."/>
            <person name="Bruemmer F."/>
            <person name="Labrenz M."/>
            <person name="Spormann A.M."/>
            <person name="Op den Camp H."/>
            <person name="Overmann J."/>
            <person name="Amann R."/>
            <person name="Jetten M.S.M."/>
            <person name="Mascher T."/>
            <person name="Medema M.H."/>
            <person name="Devos D.P."/>
            <person name="Kaster A.-K."/>
            <person name="Ovreas L."/>
            <person name="Rohde M."/>
            <person name="Galperin M.Y."/>
            <person name="Jogler C."/>
        </authorList>
    </citation>
    <scope>NUCLEOTIDE SEQUENCE [LARGE SCALE GENOMIC DNA]</scope>
    <source>
        <strain evidence="2 3">UC8</strain>
    </source>
</reference>
<gene>
    <name evidence="2" type="ORF">UC8_42780</name>
</gene>
<dbReference type="OrthoDB" id="230605at2"/>
<dbReference type="RefSeq" id="WP_068131477.1">
    <property type="nucleotide sequence ID" value="NZ_CP042914.1"/>
</dbReference>
<name>A0A5B9QTA0_9BACT</name>
<dbReference type="Proteomes" id="UP000325286">
    <property type="component" value="Chromosome"/>
</dbReference>
<proteinExistence type="predicted"/>
<organism evidence="2 3">
    <name type="scientific">Roseimaritima ulvae</name>
    <dbReference type="NCBI Taxonomy" id="980254"/>
    <lineage>
        <taxon>Bacteria</taxon>
        <taxon>Pseudomonadati</taxon>
        <taxon>Planctomycetota</taxon>
        <taxon>Planctomycetia</taxon>
        <taxon>Pirellulales</taxon>
        <taxon>Pirellulaceae</taxon>
        <taxon>Roseimaritima</taxon>
    </lineage>
</organism>
<accession>A0A5B9QTA0</accession>
<dbReference type="EMBL" id="CP042914">
    <property type="protein sequence ID" value="QEG42244.1"/>
    <property type="molecule type" value="Genomic_DNA"/>
</dbReference>